<dbReference type="PIRSF" id="PIRSF036990">
    <property type="entry name" value="UCP036990_CBS_BON"/>
    <property type="match status" value="1"/>
</dbReference>
<dbReference type="InterPro" id="IPR007055">
    <property type="entry name" value="BON_dom"/>
</dbReference>
<dbReference type="Pfam" id="PF04972">
    <property type="entry name" value="BON"/>
    <property type="match status" value="1"/>
</dbReference>
<dbReference type="AlphaFoldDB" id="A0A6N7Z5B1"/>
<keyword evidence="1 2" id="KW-0129">CBS domain</keyword>
<sequence>MTRDLCTVAPVTEFKDIAALLTREAISAVPVVDAEGTLRGVVSEADLLPKEEYVGAPHRPSRFSRKRAHKADALRARDLMTAPVWTVDIGTPLPDVARELVRGGMRRLFVLDEGKLVGVVARRDLLGVFLRPDQDLCEEIRSEVFERALLADPGCYSVTVASGVVTLLGRLERRSAVTAAGELAALVPGVVDICNRLDYVWDDERA</sequence>
<evidence type="ECO:0000256" key="1">
    <source>
        <dbReference type="ARBA" id="ARBA00023122"/>
    </source>
</evidence>
<dbReference type="PROSITE" id="PS51371">
    <property type="entry name" value="CBS"/>
    <property type="match status" value="2"/>
</dbReference>
<evidence type="ECO:0000256" key="2">
    <source>
        <dbReference type="PROSITE-ProRule" id="PRU00703"/>
    </source>
</evidence>
<protein>
    <submittedName>
        <fullName evidence="5">CBS domain-containing protein</fullName>
    </submittedName>
</protein>
<dbReference type="InterPro" id="IPR000644">
    <property type="entry name" value="CBS_dom"/>
</dbReference>
<feature type="domain" description="BON" evidence="3">
    <location>
        <begin position="132"/>
        <end position="201"/>
    </location>
</feature>
<dbReference type="Pfam" id="PF00571">
    <property type="entry name" value="CBS"/>
    <property type="match status" value="2"/>
</dbReference>
<keyword evidence="6" id="KW-1185">Reference proteome</keyword>
<reference evidence="5 6" key="1">
    <citation type="submission" date="2019-11" db="EMBL/GenBank/DDBJ databases">
        <title>Draft genome of Amycolatopsis RM579.</title>
        <authorList>
            <person name="Duangmal K."/>
            <person name="Mingma R."/>
        </authorList>
    </citation>
    <scope>NUCLEOTIDE SEQUENCE [LARGE SCALE GENOMIC DNA]</scope>
    <source>
        <strain evidence="5 6">RM579</strain>
    </source>
</reference>
<organism evidence="5 6">
    <name type="scientific">Amycolatopsis pithecellobii</name>
    <dbReference type="NCBI Taxonomy" id="664692"/>
    <lineage>
        <taxon>Bacteria</taxon>
        <taxon>Bacillati</taxon>
        <taxon>Actinomycetota</taxon>
        <taxon>Actinomycetes</taxon>
        <taxon>Pseudonocardiales</taxon>
        <taxon>Pseudonocardiaceae</taxon>
        <taxon>Amycolatopsis</taxon>
    </lineage>
</organism>
<comment type="caution">
    <text evidence="5">The sequence shown here is derived from an EMBL/GenBank/DDBJ whole genome shotgun (WGS) entry which is preliminary data.</text>
</comment>
<proteinExistence type="predicted"/>
<feature type="domain" description="CBS" evidence="4">
    <location>
        <begin position="1"/>
        <end position="61"/>
    </location>
</feature>
<dbReference type="Proteomes" id="UP000440096">
    <property type="component" value="Unassembled WGS sequence"/>
</dbReference>
<dbReference type="InterPro" id="IPR017080">
    <property type="entry name" value="UCP036990_CBS_BON"/>
</dbReference>
<dbReference type="Gene3D" id="3.10.580.10">
    <property type="entry name" value="CBS-domain"/>
    <property type="match status" value="1"/>
</dbReference>
<evidence type="ECO:0000259" key="4">
    <source>
        <dbReference type="PROSITE" id="PS51371"/>
    </source>
</evidence>
<dbReference type="Gene3D" id="3.30.1340.30">
    <property type="match status" value="1"/>
</dbReference>
<gene>
    <name evidence="5" type="ORF">GKO32_11535</name>
</gene>
<dbReference type="SUPFAM" id="SSF54631">
    <property type="entry name" value="CBS-domain pair"/>
    <property type="match status" value="1"/>
</dbReference>
<dbReference type="PANTHER" id="PTHR43080">
    <property type="entry name" value="CBS DOMAIN-CONTAINING PROTEIN CBSX3, MITOCHONDRIAL"/>
    <property type="match status" value="1"/>
</dbReference>
<name>A0A6N7Z5B1_9PSEU</name>
<dbReference type="EMBL" id="WMBA01000013">
    <property type="protein sequence ID" value="MTD54606.1"/>
    <property type="molecule type" value="Genomic_DNA"/>
</dbReference>
<feature type="domain" description="CBS" evidence="4">
    <location>
        <begin position="80"/>
        <end position="136"/>
    </location>
</feature>
<accession>A0A6N7Z5B1</accession>
<dbReference type="InterPro" id="IPR046342">
    <property type="entry name" value="CBS_dom_sf"/>
</dbReference>
<evidence type="ECO:0000313" key="5">
    <source>
        <dbReference type="EMBL" id="MTD54606.1"/>
    </source>
</evidence>
<evidence type="ECO:0000259" key="3">
    <source>
        <dbReference type="PROSITE" id="PS50914"/>
    </source>
</evidence>
<dbReference type="CDD" id="cd04586">
    <property type="entry name" value="CBS_pair_BON_assoc"/>
    <property type="match status" value="1"/>
</dbReference>
<dbReference type="PANTHER" id="PTHR43080:SF29">
    <property type="entry name" value="OS02G0818000 PROTEIN"/>
    <property type="match status" value="1"/>
</dbReference>
<dbReference type="SMART" id="SM00116">
    <property type="entry name" value="CBS"/>
    <property type="match status" value="2"/>
</dbReference>
<evidence type="ECO:0000313" key="6">
    <source>
        <dbReference type="Proteomes" id="UP000440096"/>
    </source>
</evidence>
<dbReference type="InterPro" id="IPR051257">
    <property type="entry name" value="Diverse_CBS-Domain"/>
</dbReference>
<dbReference type="PROSITE" id="PS50914">
    <property type="entry name" value="BON"/>
    <property type="match status" value="1"/>
</dbReference>
<dbReference type="OrthoDB" id="3626971at2"/>